<dbReference type="Proteomes" id="UP000004090">
    <property type="component" value="Unassembled WGS sequence"/>
</dbReference>
<dbReference type="Pfam" id="PF22398">
    <property type="entry name" value="DUF6978"/>
    <property type="match status" value="1"/>
</dbReference>
<protein>
    <submittedName>
        <fullName evidence="1">Uncharacterized protein</fullName>
    </submittedName>
</protein>
<organism evidence="1 2">
    <name type="scientific">Amedibacillus dolichus DSM 3991</name>
    <dbReference type="NCBI Taxonomy" id="428127"/>
    <lineage>
        <taxon>Bacteria</taxon>
        <taxon>Bacillati</taxon>
        <taxon>Bacillota</taxon>
        <taxon>Erysipelotrichia</taxon>
        <taxon>Erysipelotrichales</taxon>
        <taxon>Erysipelotrichaceae</taxon>
        <taxon>Amedibacillus</taxon>
    </lineage>
</organism>
<dbReference type="RefSeq" id="WP_004799630.1">
    <property type="nucleotide sequence ID" value="NZ_DS483475.1"/>
</dbReference>
<sequence length="150" mass="17429">MTDAEARVLINELKELVTKRFEIPQIGLSKEYEIKGINNPKFKFIFVMQRKGTVNPNKCTYIVRDKNTGINLLRLDIGSRPHRNPNGTVLNGPHLHIYKEEYYYTNTNLPYAIEFDINDPSLMENCIAFLKEFNVIEYPVLIEQPALLLN</sequence>
<dbReference type="eggNOG" id="ENOG5033MVK">
    <property type="taxonomic scope" value="Bacteria"/>
</dbReference>
<accession>A8RC43</accession>
<dbReference type="AlphaFoldDB" id="A8RC43"/>
<evidence type="ECO:0000313" key="1">
    <source>
        <dbReference type="EMBL" id="EDP11343.1"/>
    </source>
</evidence>
<dbReference type="HOGENOM" id="CLU_144223_0_0_9"/>
<gene>
    <name evidence="1" type="ORF">EUBDOL_01263</name>
</gene>
<name>A8RC43_9FIRM</name>
<dbReference type="InterPro" id="IPR053916">
    <property type="entry name" value="DUF6978"/>
</dbReference>
<comment type="caution">
    <text evidence="1">The sequence shown here is derived from an EMBL/GenBank/DDBJ whole genome shotgun (WGS) entry which is preliminary data.</text>
</comment>
<dbReference type="STRING" id="428127.EUBDOL_01263"/>
<reference evidence="1 2" key="1">
    <citation type="submission" date="2007-09" db="EMBL/GenBank/DDBJ databases">
        <title>Draft genome sequence of Eubacterium dolichum (DSM 3991).</title>
        <authorList>
            <person name="Sudarsanam P."/>
            <person name="Ley R."/>
            <person name="Guruge J."/>
            <person name="Turnbaugh P.J."/>
            <person name="Mahowald M."/>
            <person name="Liep D."/>
            <person name="Gordon J."/>
        </authorList>
    </citation>
    <scope>NUCLEOTIDE SEQUENCE [LARGE SCALE GENOMIC DNA]</scope>
    <source>
        <strain evidence="1 2">DSM 3991</strain>
    </source>
</reference>
<proteinExistence type="predicted"/>
<dbReference type="GeneID" id="92793491"/>
<dbReference type="EMBL" id="ABAW02000019">
    <property type="protein sequence ID" value="EDP11343.1"/>
    <property type="molecule type" value="Genomic_DNA"/>
</dbReference>
<reference evidence="1 2" key="2">
    <citation type="submission" date="2007-09" db="EMBL/GenBank/DDBJ databases">
        <authorList>
            <person name="Fulton L."/>
            <person name="Clifton S."/>
            <person name="Fulton B."/>
            <person name="Xu J."/>
            <person name="Minx P."/>
            <person name="Pepin K.H."/>
            <person name="Johnson M."/>
            <person name="Thiruvilangam P."/>
            <person name="Bhonagiri V."/>
            <person name="Nash W.E."/>
            <person name="Mardis E.R."/>
            <person name="Wilson R.K."/>
        </authorList>
    </citation>
    <scope>NUCLEOTIDE SEQUENCE [LARGE SCALE GENOMIC DNA]</scope>
    <source>
        <strain evidence="1 2">DSM 3991</strain>
    </source>
</reference>
<evidence type="ECO:0000313" key="2">
    <source>
        <dbReference type="Proteomes" id="UP000004090"/>
    </source>
</evidence>